<reference evidence="2 3" key="1">
    <citation type="journal article" date="2013" name="BMC Genomics">
        <title>Comparative genomics of parasitic silkworm microsporidia reveal an association between genome expansion and host adaptation.</title>
        <authorList>
            <person name="Pan G."/>
            <person name="Xu J."/>
            <person name="Li T."/>
            <person name="Xia Q."/>
            <person name="Liu S.L."/>
            <person name="Zhang G."/>
            <person name="Li S."/>
            <person name="Li C."/>
            <person name="Liu H."/>
            <person name="Yang L."/>
            <person name="Liu T."/>
            <person name="Zhang X."/>
            <person name="Wu Z."/>
            <person name="Fan W."/>
            <person name="Dang X."/>
            <person name="Xiang H."/>
            <person name="Tao M."/>
            <person name="Li Y."/>
            <person name="Hu J."/>
            <person name="Li Z."/>
            <person name="Lin L."/>
            <person name="Luo J."/>
            <person name="Geng L."/>
            <person name="Wang L."/>
            <person name="Long M."/>
            <person name="Wan Y."/>
            <person name="He N."/>
            <person name="Zhang Z."/>
            <person name="Lu C."/>
            <person name="Keeling P.J."/>
            <person name="Wang J."/>
            <person name="Xiang Z."/>
            <person name="Zhou Z."/>
        </authorList>
    </citation>
    <scope>NUCLEOTIDE SEQUENCE [LARGE SCALE GENOMIC DNA]</scope>
    <source>
        <strain evidence="3">CQ1 / CVCC 102059</strain>
    </source>
</reference>
<evidence type="ECO:0000256" key="1">
    <source>
        <dbReference type="SAM" id="Phobius"/>
    </source>
</evidence>
<feature type="transmembrane region" description="Helical" evidence="1">
    <location>
        <begin position="20"/>
        <end position="43"/>
    </location>
</feature>
<dbReference type="EMBL" id="KB909272">
    <property type="protein sequence ID" value="EOB12798.1"/>
    <property type="molecule type" value="Genomic_DNA"/>
</dbReference>
<gene>
    <name evidence="2" type="ORF">NBO_364g0004</name>
</gene>
<dbReference type="Proteomes" id="UP000016927">
    <property type="component" value="Unassembled WGS sequence"/>
</dbReference>
<accession>R0MJ31</accession>
<protein>
    <submittedName>
        <fullName evidence="2">Uncharacterized protein</fullName>
    </submittedName>
</protein>
<keyword evidence="1" id="KW-1133">Transmembrane helix</keyword>
<evidence type="ECO:0000313" key="2">
    <source>
        <dbReference type="EMBL" id="EOB12798.1"/>
    </source>
</evidence>
<proteinExistence type="predicted"/>
<evidence type="ECO:0000313" key="3">
    <source>
        <dbReference type="Proteomes" id="UP000016927"/>
    </source>
</evidence>
<sequence>MNLSPETESLNNMPKRKEKLFTIIFREKIILCTLAFLSLIVGYNNTSFSSIMKTSLTEWSSDFLPNNHDLLSKLPPVLYHLGGVSGTILCFFINSFSYKQQMIRKFNFSFRCLRDNILSIFFSSCII</sequence>
<keyword evidence="3" id="KW-1185">Reference proteome</keyword>
<feature type="transmembrane region" description="Helical" evidence="1">
    <location>
        <begin position="77"/>
        <end position="96"/>
    </location>
</feature>
<keyword evidence="1" id="KW-0812">Transmembrane</keyword>
<keyword evidence="1" id="KW-0472">Membrane</keyword>
<organism evidence="2 3">
    <name type="scientific">Nosema bombycis (strain CQ1 / CVCC 102059)</name>
    <name type="common">Microsporidian parasite</name>
    <name type="synonym">Pebrine of silkworm</name>
    <dbReference type="NCBI Taxonomy" id="578461"/>
    <lineage>
        <taxon>Eukaryota</taxon>
        <taxon>Fungi</taxon>
        <taxon>Fungi incertae sedis</taxon>
        <taxon>Microsporidia</taxon>
        <taxon>Nosematidae</taxon>
        <taxon>Nosema</taxon>
    </lineage>
</organism>
<dbReference type="HOGENOM" id="CLU_1971169_0_0_1"/>
<dbReference type="VEuPathDB" id="MicrosporidiaDB:NBO_364g0004"/>
<name>R0MJ31_NOSB1</name>
<dbReference type="AlphaFoldDB" id="R0MJ31"/>